<comment type="caution">
    <text evidence="1">The sequence shown here is derived from an EMBL/GenBank/DDBJ whole genome shotgun (WGS) entry which is preliminary data.</text>
</comment>
<accession>A0ABU0YS65</accession>
<evidence type="ECO:0000313" key="1">
    <source>
        <dbReference type="EMBL" id="MDQ7250565.1"/>
    </source>
</evidence>
<proteinExistence type="predicted"/>
<name>A0ABU0YS65_9PROT</name>
<organism evidence="1 2">
    <name type="scientific">Dongia sedimenti</name>
    <dbReference type="NCBI Taxonomy" id="3064282"/>
    <lineage>
        <taxon>Bacteria</taxon>
        <taxon>Pseudomonadati</taxon>
        <taxon>Pseudomonadota</taxon>
        <taxon>Alphaproteobacteria</taxon>
        <taxon>Rhodospirillales</taxon>
        <taxon>Dongiaceae</taxon>
        <taxon>Dongia</taxon>
    </lineage>
</organism>
<dbReference type="EMBL" id="JAUYVI010000007">
    <property type="protein sequence ID" value="MDQ7250565.1"/>
    <property type="molecule type" value="Genomic_DNA"/>
</dbReference>
<dbReference type="Proteomes" id="UP001230156">
    <property type="component" value="Unassembled WGS sequence"/>
</dbReference>
<evidence type="ECO:0000313" key="2">
    <source>
        <dbReference type="Proteomes" id="UP001230156"/>
    </source>
</evidence>
<keyword evidence="2" id="KW-1185">Reference proteome</keyword>
<protein>
    <submittedName>
        <fullName evidence="1">Uncharacterized protein</fullName>
    </submittedName>
</protein>
<dbReference type="RefSeq" id="WP_379959998.1">
    <property type="nucleotide sequence ID" value="NZ_JAUYVI010000007.1"/>
</dbReference>
<gene>
    <name evidence="1" type="ORF">Q8A70_22945</name>
</gene>
<reference evidence="2" key="1">
    <citation type="submission" date="2023-08" db="EMBL/GenBank/DDBJ databases">
        <title>Rhodospirillaceae gen. nov., a novel taxon isolated from the Yangtze River Yuezi River estuary sludge.</title>
        <authorList>
            <person name="Ruan L."/>
        </authorList>
    </citation>
    <scope>NUCLEOTIDE SEQUENCE [LARGE SCALE GENOMIC DNA]</scope>
    <source>
        <strain evidence="2">R-7</strain>
    </source>
</reference>
<sequence length="464" mass="51799">MIEDFFAAIEPFEAAHRNCSFSYLAVKHESAFVLVQGVIYLTPFPKLPHSHFTSENVWAGRYLLADLGQSARELVRQLLLGRVSTPQGEVVFPTTQDGAHSAWMQPFHPIGLQNQNRTMVLQIKGGDQQSYIRQPFFDWELKAASMPFDSLQELTNEYGVGGLFNDRVTVEIYSPNMAAVDFTSPIAGTEAEIVVRLANGLLPDNFALGIKILHQGRVTERRRRDGRDFRWSQEPDFQRGTLAVTIPEAAVLQCVASYNGVAQHFGWLADPTTTQNPRRAVYETFDPQLALLSEICNRPTMRGQQARDLESAVAWLLWILGFSVTQLGNTPSMQDAADLLATAPTGHFGVVEVTTGMLKAENKLSLLHDRAQAVRRNLELSGFKNQRILTIMVTSQPRSDVEVDLDQAEKLGILVMTREDLNEMIQRSRFPQNADRLFEEAEGRTKAALAKYNPQPLTALEGGA</sequence>